<gene>
    <name evidence="6" type="ORF">GAN93_07005</name>
</gene>
<dbReference type="EC" id="3.2.1.78" evidence="2"/>
<keyword evidence="3 6" id="KW-0378">Hydrolase</keyword>
<name>A0A7J5JPW8_BACT4</name>
<evidence type="ECO:0000259" key="5">
    <source>
        <dbReference type="Pfam" id="PF00150"/>
    </source>
</evidence>
<proteinExistence type="predicted"/>
<evidence type="ECO:0000256" key="3">
    <source>
        <dbReference type="ARBA" id="ARBA00022801"/>
    </source>
</evidence>
<dbReference type="Gene3D" id="3.20.20.80">
    <property type="entry name" value="Glycosidases"/>
    <property type="match status" value="1"/>
</dbReference>
<reference evidence="6 7" key="1">
    <citation type="journal article" date="2019" name="Nat. Med.">
        <title>A library of human gut bacterial isolates paired with longitudinal multiomics data enables mechanistic microbiome research.</title>
        <authorList>
            <person name="Poyet M."/>
            <person name="Groussin M."/>
            <person name="Gibbons S.M."/>
            <person name="Avila-Pacheco J."/>
            <person name="Jiang X."/>
            <person name="Kearney S.M."/>
            <person name="Perrotta A.R."/>
            <person name="Berdy B."/>
            <person name="Zhao S."/>
            <person name="Lieberman T.D."/>
            <person name="Swanson P.K."/>
            <person name="Smith M."/>
            <person name="Roesemann S."/>
            <person name="Alexander J.E."/>
            <person name="Rich S.A."/>
            <person name="Livny J."/>
            <person name="Vlamakis H."/>
            <person name="Clish C."/>
            <person name="Bullock K."/>
            <person name="Deik A."/>
            <person name="Scott J."/>
            <person name="Pierce K.A."/>
            <person name="Xavier R.J."/>
            <person name="Alm E.J."/>
        </authorList>
    </citation>
    <scope>NUCLEOTIDE SEQUENCE [LARGE SCALE GENOMIC DNA]</scope>
    <source>
        <strain evidence="6 7">BIOML-A165</strain>
    </source>
</reference>
<dbReference type="InterPro" id="IPR001547">
    <property type="entry name" value="Glyco_hydro_5"/>
</dbReference>
<dbReference type="SUPFAM" id="SSF51445">
    <property type="entry name" value="(Trans)glycosidases"/>
    <property type="match status" value="1"/>
</dbReference>
<evidence type="ECO:0000313" key="7">
    <source>
        <dbReference type="Proteomes" id="UP000460317"/>
    </source>
</evidence>
<keyword evidence="4" id="KW-0326">Glycosidase</keyword>
<dbReference type="InterPro" id="IPR017853">
    <property type="entry name" value="GH"/>
</dbReference>
<organism evidence="6 7">
    <name type="scientific">Bacteroides thetaiotaomicron</name>
    <dbReference type="NCBI Taxonomy" id="818"/>
    <lineage>
        <taxon>Bacteria</taxon>
        <taxon>Pseudomonadati</taxon>
        <taxon>Bacteroidota</taxon>
        <taxon>Bacteroidia</taxon>
        <taxon>Bacteroidales</taxon>
        <taxon>Bacteroidaceae</taxon>
        <taxon>Bacteroides</taxon>
    </lineage>
</organism>
<dbReference type="EMBL" id="WCSB01000005">
    <property type="protein sequence ID" value="KAB4453481.1"/>
    <property type="molecule type" value="Genomic_DNA"/>
</dbReference>
<dbReference type="InterPro" id="IPR045053">
    <property type="entry name" value="MAN-like"/>
</dbReference>
<accession>A0A7J5JPW8</accession>
<protein>
    <recommendedName>
        <fullName evidence="2">mannan endo-1,4-beta-mannosidase</fullName>
        <ecNumber evidence="2">3.2.1.78</ecNumber>
    </recommendedName>
</protein>
<feature type="domain" description="Glycoside hydrolase family 5" evidence="5">
    <location>
        <begin position="78"/>
        <end position="227"/>
    </location>
</feature>
<evidence type="ECO:0000256" key="2">
    <source>
        <dbReference type="ARBA" id="ARBA00012706"/>
    </source>
</evidence>
<dbReference type="GO" id="GO:0000272">
    <property type="term" value="P:polysaccharide catabolic process"/>
    <property type="evidence" value="ECO:0007669"/>
    <property type="project" value="InterPro"/>
</dbReference>
<evidence type="ECO:0000313" key="6">
    <source>
        <dbReference type="EMBL" id="KAB4453481.1"/>
    </source>
</evidence>
<dbReference type="AlphaFoldDB" id="A0A7J5JPW8"/>
<dbReference type="GO" id="GO:0004553">
    <property type="term" value="F:hydrolase activity, hydrolyzing O-glycosyl compounds"/>
    <property type="evidence" value="ECO:0007669"/>
    <property type="project" value="InterPro"/>
</dbReference>
<dbReference type="Pfam" id="PF00150">
    <property type="entry name" value="Cellulase"/>
    <property type="match status" value="1"/>
</dbReference>
<dbReference type="Proteomes" id="UP000460317">
    <property type="component" value="Unassembled WGS sequence"/>
</dbReference>
<evidence type="ECO:0000256" key="1">
    <source>
        <dbReference type="ARBA" id="ARBA00001678"/>
    </source>
</evidence>
<evidence type="ECO:0000256" key="4">
    <source>
        <dbReference type="ARBA" id="ARBA00023295"/>
    </source>
</evidence>
<dbReference type="RefSeq" id="WP_130041442.1">
    <property type="nucleotide sequence ID" value="NZ_RCXW01000005.1"/>
</dbReference>
<comment type="caution">
    <text evidence="6">The sequence shown here is derived from an EMBL/GenBank/DDBJ whole genome shotgun (WGS) entry which is preliminary data.</text>
</comment>
<sequence>MKRFYFLCTLLVLGIVGIYAQKGSSTYVDKKGVLRWTKGNAEVSEFGVHYALPFEDAYKQFAILNLPYEKGVEDDVYHLTRLGLKAFRLHLWDSEITDTLGNLVQNNHLHLVDYTISEMKKRGFKIIITPLTYYGTSEKPYGLGQKYGKKYSYTPECIAATKRYLKQIMEHVNSYTGVAYKDEPDIIGFELYNEPWHQNFTDEMVVPYINDLVQTIRKTGCKKPLFYCISMPQHVAKGIVEADIQGVTLQWYSVSHNAGFNYQGNLLTHVDEWPKSTLTDMAKAKHKTLISYELDAADNLYAYPYAMMARSMREAGFQFAAMFSYDPVGIAAYNSEFRTHFMNLTCTPQRALGLKIAGEVFRKVPRNTQFSRIPEDTIFDVFHVNHPQNLVEMLDEKKFFYTNSTSSMPPLPDKLCEIAGYGSSPVVNYEGRGAYFLDKLENGIWRLEIMPDATIIGNPFGHPNLNKEASAIVWEHYPMSINLKDLGKEFSVVGINEGNTIKDTAVDGKITAYPGTYLLVKKGQTSKWKPGDKWKDITLSEFVAPKATSKTYLCHTPVEEISKGRSHDIYAEVISQNIPDKVELFLSTYAPGGLRPITFQRISRYGYRANIPDNLIAKEDIIGYQIAITENGRRIAYPGNSLEWAADFINGSMYEVRIVDDKSPVTLFDVETDKKQIRRSHRDFRYVFHPSLIPGKLGLELGVNNLIYASSYLRNKIAGRIDNLNDKKQISLRAKALCDTPVKSWVILQQTNGLEYGAQIFIDKDNWEYSIPLTALKPIRITGPEDNGVVIIQDFDGKEVYPMSVGDIETIKLAVIPTDNGWDKKSRVVFEYVQLK</sequence>
<comment type="catalytic activity">
    <reaction evidence="1">
        <text>Random hydrolysis of (1-&gt;4)-beta-D-mannosidic linkages in mannans, galactomannans and glucomannans.</text>
        <dbReference type="EC" id="3.2.1.78"/>
    </reaction>
</comment>
<dbReference type="PANTHER" id="PTHR31451">
    <property type="match status" value="1"/>
</dbReference>